<gene>
    <name evidence="3" type="ORF">SAMN05660282_01984</name>
</gene>
<accession>A0A1I2UXN7</accession>
<dbReference type="STRING" id="185761.SAMN05660282_01984"/>
<evidence type="ECO:0000313" key="3">
    <source>
        <dbReference type="EMBL" id="SFG79601.1"/>
    </source>
</evidence>
<organism evidence="3 4">
    <name type="scientific">Corynebacterium spheniscorum</name>
    <dbReference type="NCBI Taxonomy" id="185761"/>
    <lineage>
        <taxon>Bacteria</taxon>
        <taxon>Bacillati</taxon>
        <taxon>Actinomycetota</taxon>
        <taxon>Actinomycetes</taxon>
        <taxon>Mycobacteriales</taxon>
        <taxon>Corynebacteriaceae</taxon>
        <taxon>Corynebacterium</taxon>
    </lineage>
</organism>
<keyword evidence="4" id="KW-1185">Reference proteome</keyword>
<feature type="transmembrane region" description="Helical" evidence="1">
    <location>
        <begin position="303"/>
        <end position="321"/>
    </location>
</feature>
<dbReference type="OrthoDB" id="3721873at2"/>
<evidence type="ECO:0000256" key="1">
    <source>
        <dbReference type="SAM" id="Phobius"/>
    </source>
</evidence>
<evidence type="ECO:0000313" key="4">
    <source>
        <dbReference type="Proteomes" id="UP000199065"/>
    </source>
</evidence>
<dbReference type="AlphaFoldDB" id="A0A1I2UXN7"/>
<reference evidence="3 4" key="1">
    <citation type="submission" date="2016-10" db="EMBL/GenBank/DDBJ databases">
        <authorList>
            <person name="de Groot N.N."/>
        </authorList>
    </citation>
    <scope>NUCLEOTIDE SEQUENCE [LARGE SCALE GENOMIC DNA]</scope>
    <source>
        <strain>J11</strain>
        <strain evidence="4">PG 39</strain>
    </source>
</reference>
<dbReference type="EMBL" id="FOPJ01000015">
    <property type="protein sequence ID" value="SFG79601.1"/>
    <property type="molecule type" value="Genomic_DNA"/>
</dbReference>
<keyword evidence="1" id="KW-1133">Transmembrane helix</keyword>
<proteinExistence type="predicted"/>
<feature type="transmembrane region" description="Helical" evidence="1">
    <location>
        <begin position="83"/>
        <end position="108"/>
    </location>
</feature>
<dbReference type="Pfam" id="PF26371">
    <property type="entry name" value="AftB_C"/>
    <property type="match status" value="1"/>
</dbReference>
<dbReference type="Proteomes" id="UP000199065">
    <property type="component" value="Unassembled WGS sequence"/>
</dbReference>
<name>A0A1I2UXN7_9CORY</name>
<sequence>MTKQRATTSISLLIVALLATWGGWSRRWISDDGLIVLRTVRNLLAGNGPVFNAGERVETNTSTLWQYLIAAVGAVSNARLESIAIYGGLALAVIGCVWATWGGVRLWAGAGREGLRHRGAAADNAPAVRSRALVENGTLVAPFGILIYLALPTARDFMTSGLEWGLAVFWLGGLWWALVTWSQGRAVYFLAFWAGLSWLIRPELALHGGIIGLVMLWCAHSWRERAGILAAAIPVPLAYEIFRMGYYGLLVPHTAVAKSAAGSEWRSGISYVADFVRPYYLWIPVILVIAVLLLSVLREKRTWLVSVLMLLCGGLHLLYVIRVGGDFMHGRMLLLPIFVLLLPVAVVPLNKLTGAVVLAGLLWAGITAARDYQPHVPDKAVDLRIVDERFFWSGATHTRAADNPSANSPGPMHAEDFLNFVGLNDFPETLAQARENNDAQIAQILVREDPLEFSWITFPRDGGQQMPSLTFINLGMVGMNAPLDVRVLDSVGLSNPLAARQPRIEGARIGHDKLLPLEWQAADTDAAIDQLPPWINQEATAQARKALHSPEFEEFFKSYREPMSVKRFLANLKFALGPGRTLEFSKDPWAYPGGDAQIVWPTKPNLDQ</sequence>
<feature type="transmembrane region" description="Helical" evidence="1">
    <location>
        <begin position="333"/>
        <end position="366"/>
    </location>
</feature>
<dbReference type="RefSeq" id="WP_092286897.1">
    <property type="nucleotide sequence ID" value="NZ_FOPJ01000015.1"/>
</dbReference>
<dbReference type="GO" id="GO:0016740">
    <property type="term" value="F:transferase activity"/>
    <property type="evidence" value="ECO:0007669"/>
    <property type="project" value="UniProtKB-KW"/>
</dbReference>
<feature type="domain" description="Terminal beta-(1-&gt;2)-arabinofuranosyltransferase C-terminal" evidence="2">
    <location>
        <begin position="423"/>
        <end position="591"/>
    </location>
</feature>
<protein>
    <submittedName>
        <fullName evidence="3">Arabinofuranosyltransferase</fullName>
    </submittedName>
</protein>
<keyword evidence="1" id="KW-0472">Membrane</keyword>
<dbReference type="InterPro" id="IPR058983">
    <property type="entry name" value="AftB_C"/>
</dbReference>
<keyword evidence="3" id="KW-0808">Transferase</keyword>
<feature type="transmembrane region" description="Helical" evidence="1">
    <location>
        <begin position="279"/>
        <end position="297"/>
    </location>
</feature>
<feature type="transmembrane region" description="Helical" evidence="1">
    <location>
        <begin position="204"/>
        <end position="222"/>
    </location>
</feature>
<keyword evidence="1" id="KW-0812">Transmembrane</keyword>
<feature type="transmembrane region" description="Helical" evidence="1">
    <location>
        <begin position="164"/>
        <end position="184"/>
    </location>
</feature>
<evidence type="ECO:0000259" key="2">
    <source>
        <dbReference type="Pfam" id="PF26371"/>
    </source>
</evidence>